<reference evidence="1 2" key="1">
    <citation type="journal article" date="2019" name="Int. J. Syst. Evol. Microbiol.">
        <title>The Global Catalogue of Microorganisms (GCM) 10K type strain sequencing project: providing services to taxonomists for standard genome sequencing and annotation.</title>
        <authorList>
            <consortium name="The Broad Institute Genomics Platform"/>
            <consortium name="The Broad Institute Genome Sequencing Center for Infectious Disease"/>
            <person name="Wu L."/>
            <person name="Ma J."/>
        </authorList>
    </citation>
    <scope>NUCLEOTIDE SEQUENCE [LARGE SCALE GENOMIC DNA]</scope>
    <source>
        <strain evidence="1 2">CGMCC 1.12543</strain>
    </source>
</reference>
<name>A0ABD5RHL4_9EURY</name>
<evidence type="ECO:0000313" key="1">
    <source>
        <dbReference type="EMBL" id="MFC5970053.1"/>
    </source>
</evidence>
<dbReference type="Proteomes" id="UP001596099">
    <property type="component" value="Unassembled WGS sequence"/>
</dbReference>
<comment type="caution">
    <text evidence="1">The sequence shown here is derived from an EMBL/GenBank/DDBJ whole genome shotgun (WGS) entry which is preliminary data.</text>
</comment>
<dbReference type="RefSeq" id="WP_282594677.1">
    <property type="nucleotide sequence ID" value="NZ_JALLGW010000002.1"/>
</dbReference>
<keyword evidence="2" id="KW-1185">Reference proteome</keyword>
<organism evidence="1 2">
    <name type="scientific">Halomarina salina</name>
    <dbReference type="NCBI Taxonomy" id="1872699"/>
    <lineage>
        <taxon>Archaea</taxon>
        <taxon>Methanobacteriati</taxon>
        <taxon>Methanobacteriota</taxon>
        <taxon>Stenosarchaea group</taxon>
        <taxon>Halobacteria</taxon>
        <taxon>Halobacteriales</taxon>
        <taxon>Natronomonadaceae</taxon>
        <taxon>Halomarina</taxon>
    </lineage>
</organism>
<dbReference type="EMBL" id="JBHSQH010000001">
    <property type="protein sequence ID" value="MFC5970053.1"/>
    <property type="molecule type" value="Genomic_DNA"/>
</dbReference>
<proteinExistence type="predicted"/>
<gene>
    <name evidence="1" type="ORF">ACFPYI_01795</name>
</gene>
<protein>
    <recommendedName>
        <fullName evidence="3">Radical SAM protein</fullName>
    </recommendedName>
</protein>
<evidence type="ECO:0008006" key="3">
    <source>
        <dbReference type="Google" id="ProtNLM"/>
    </source>
</evidence>
<evidence type="ECO:0000313" key="2">
    <source>
        <dbReference type="Proteomes" id="UP001596099"/>
    </source>
</evidence>
<accession>A0ABD5RHL4</accession>
<sequence>MATLYGKTCQGGCGRRMLVGKGDRPVCPACLAAAPEEVEA</sequence>
<dbReference type="AlphaFoldDB" id="A0ABD5RHL4"/>